<dbReference type="UniPathway" id="UPA00060">
    <property type="reaction ID" value="UER00597"/>
</dbReference>
<dbReference type="Proteomes" id="UP000277580">
    <property type="component" value="Unassembled WGS sequence"/>
</dbReference>
<dbReference type="PIRSF" id="PIRSF031057">
    <property type="entry name" value="Thiamin_pyrophosphokinase"/>
    <property type="match status" value="1"/>
</dbReference>
<dbReference type="Gene3D" id="3.40.50.10240">
    <property type="entry name" value="Thiamin pyrophosphokinase, catalytic domain"/>
    <property type="match status" value="1"/>
</dbReference>
<dbReference type="InterPro" id="IPR006282">
    <property type="entry name" value="Thi_PPkinase"/>
</dbReference>
<dbReference type="GO" id="GO:0005524">
    <property type="term" value="F:ATP binding"/>
    <property type="evidence" value="ECO:0007669"/>
    <property type="project" value="UniProtKB-UniRule"/>
</dbReference>
<dbReference type="GO" id="GO:0006772">
    <property type="term" value="P:thiamine metabolic process"/>
    <property type="evidence" value="ECO:0007669"/>
    <property type="project" value="InterPro"/>
</dbReference>
<keyword evidence="5 7" id="KW-0418">Kinase</keyword>
<dbReference type="InterPro" id="IPR007371">
    <property type="entry name" value="TPK_catalytic"/>
</dbReference>
<feature type="domain" description="Thiamin pyrophosphokinase thiamin-binding" evidence="9">
    <location>
        <begin position="177"/>
        <end position="243"/>
    </location>
</feature>
<dbReference type="SMART" id="SM00983">
    <property type="entry name" value="TPK_B1_binding"/>
    <property type="match status" value="1"/>
</dbReference>
<dbReference type="PANTHER" id="PTHR13622">
    <property type="entry name" value="THIAMIN PYROPHOSPHOKINASE"/>
    <property type="match status" value="1"/>
</dbReference>
<dbReference type="SUPFAM" id="SSF63999">
    <property type="entry name" value="Thiamin pyrophosphokinase, catalytic domain"/>
    <property type="match status" value="1"/>
</dbReference>
<dbReference type="InParanoid" id="A0A3N4KQS4"/>
<keyword evidence="3 7" id="KW-0808">Transferase</keyword>
<keyword evidence="6 7" id="KW-0067">ATP-binding</keyword>
<dbReference type="InterPro" id="IPR016966">
    <property type="entry name" value="Thiamin_pyrophosphokinase_euk"/>
</dbReference>
<dbReference type="CDD" id="cd07995">
    <property type="entry name" value="TPK"/>
    <property type="match status" value="1"/>
</dbReference>
<dbReference type="InterPro" id="IPR007373">
    <property type="entry name" value="Thiamin_PyroPKinase_B1-bd"/>
</dbReference>
<dbReference type="Pfam" id="PF04263">
    <property type="entry name" value="TPK_catalytic"/>
    <property type="match status" value="1"/>
</dbReference>
<comment type="similarity">
    <text evidence="2 7">Belongs to the thiamine pyrophosphokinase family.</text>
</comment>
<dbReference type="GO" id="GO:0030975">
    <property type="term" value="F:thiamine binding"/>
    <property type="evidence" value="ECO:0007669"/>
    <property type="project" value="UniProtKB-UniRule"/>
</dbReference>
<evidence type="ECO:0000256" key="8">
    <source>
        <dbReference type="SAM" id="MobiDB-lite"/>
    </source>
</evidence>
<evidence type="ECO:0000313" key="11">
    <source>
        <dbReference type="Proteomes" id="UP000277580"/>
    </source>
</evidence>
<comment type="catalytic activity">
    <reaction evidence="7">
        <text>thiamine + ATP = thiamine diphosphate + AMP + H(+)</text>
        <dbReference type="Rhea" id="RHEA:11576"/>
        <dbReference type="ChEBI" id="CHEBI:15378"/>
        <dbReference type="ChEBI" id="CHEBI:18385"/>
        <dbReference type="ChEBI" id="CHEBI:30616"/>
        <dbReference type="ChEBI" id="CHEBI:58937"/>
        <dbReference type="ChEBI" id="CHEBI:456215"/>
    </reaction>
</comment>
<dbReference type="GO" id="GO:0016301">
    <property type="term" value="F:kinase activity"/>
    <property type="evidence" value="ECO:0007669"/>
    <property type="project" value="UniProtKB-UniRule"/>
</dbReference>
<feature type="region of interest" description="Disordered" evidence="8">
    <location>
        <begin position="1"/>
        <end position="29"/>
    </location>
</feature>
<dbReference type="GO" id="GO:0004788">
    <property type="term" value="F:thiamine diphosphokinase activity"/>
    <property type="evidence" value="ECO:0007669"/>
    <property type="project" value="UniProtKB-UniRule"/>
</dbReference>
<name>A0A3N4KQS4_9PEZI</name>
<evidence type="ECO:0000256" key="7">
    <source>
        <dbReference type="PIRNR" id="PIRNR031057"/>
    </source>
</evidence>
<evidence type="ECO:0000256" key="6">
    <source>
        <dbReference type="ARBA" id="ARBA00022840"/>
    </source>
</evidence>
<gene>
    <name evidence="10" type="ORF">P167DRAFT_523957</name>
</gene>
<sequence length="264" mass="28462">MGSSPSKPPTVWDPARYIDPARSDDDDDDDDRPFALLILNQEITDLELFENIWANIGDLDSLLPSIHAYYAAHGVPVLKNPDQDSTDFGKCLDYISQHTGLQSPEFTETHDALEGWRGVRVSATHSPIPVVALGGWGGRVDQSLHSIQALHTSANTRPTRRLTLVSSENITFLLTPGSHIIYTPRHLLGLTCGILPIGGAATVTTQGLRWNLRDAETRFGGLVSTSNHLAGDEVVVETSGCVVFTVEIRGGDCGGVGVERAATL</sequence>
<evidence type="ECO:0000256" key="1">
    <source>
        <dbReference type="ARBA" id="ARBA00005078"/>
    </source>
</evidence>
<dbReference type="SUPFAM" id="SSF63862">
    <property type="entry name" value="Thiamin pyrophosphokinase, substrate-binding domain"/>
    <property type="match status" value="1"/>
</dbReference>
<organism evidence="10 11">
    <name type="scientific">Morchella conica CCBAS932</name>
    <dbReference type="NCBI Taxonomy" id="1392247"/>
    <lineage>
        <taxon>Eukaryota</taxon>
        <taxon>Fungi</taxon>
        <taxon>Dikarya</taxon>
        <taxon>Ascomycota</taxon>
        <taxon>Pezizomycotina</taxon>
        <taxon>Pezizomycetes</taxon>
        <taxon>Pezizales</taxon>
        <taxon>Morchellaceae</taxon>
        <taxon>Morchella</taxon>
    </lineage>
</organism>
<dbReference type="AlphaFoldDB" id="A0A3N4KQS4"/>
<dbReference type="FunCoup" id="A0A3N4KQS4">
    <property type="interactions" value="286"/>
</dbReference>
<dbReference type="EC" id="2.7.6.2" evidence="7"/>
<dbReference type="EMBL" id="ML119133">
    <property type="protein sequence ID" value="RPB11779.1"/>
    <property type="molecule type" value="Genomic_DNA"/>
</dbReference>
<evidence type="ECO:0000256" key="4">
    <source>
        <dbReference type="ARBA" id="ARBA00022741"/>
    </source>
</evidence>
<dbReference type="Pfam" id="PF04265">
    <property type="entry name" value="TPK_B1_binding"/>
    <property type="match status" value="1"/>
</dbReference>
<dbReference type="GO" id="GO:0009229">
    <property type="term" value="P:thiamine diphosphate biosynthetic process"/>
    <property type="evidence" value="ECO:0007669"/>
    <property type="project" value="UniProtKB-UniRule"/>
</dbReference>
<dbReference type="STRING" id="1392247.A0A3N4KQS4"/>
<comment type="pathway">
    <text evidence="1 7">Cofactor biosynthesis; thiamine diphosphate biosynthesis; thiamine diphosphate from thiamine: step 1/1.</text>
</comment>
<keyword evidence="11" id="KW-1185">Reference proteome</keyword>
<protein>
    <recommendedName>
        <fullName evidence="7">Thiamine pyrophosphokinase</fullName>
        <ecNumber evidence="7">2.7.6.2</ecNumber>
    </recommendedName>
</protein>
<dbReference type="OrthoDB" id="25149at2759"/>
<dbReference type="NCBIfam" id="TIGR01378">
    <property type="entry name" value="thi_PPkinase"/>
    <property type="match status" value="1"/>
</dbReference>
<evidence type="ECO:0000256" key="2">
    <source>
        <dbReference type="ARBA" id="ARBA00006785"/>
    </source>
</evidence>
<keyword evidence="4 7" id="KW-0547">Nucleotide-binding</keyword>
<evidence type="ECO:0000313" key="10">
    <source>
        <dbReference type="EMBL" id="RPB11779.1"/>
    </source>
</evidence>
<dbReference type="PANTHER" id="PTHR13622:SF8">
    <property type="entry name" value="THIAMIN PYROPHOSPHOKINASE 1"/>
    <property type="match status" value="1"/>
</dbReference>
<evidence type="ECO:0000256" key="3">
    <source>
        <dbReference type="ARBA" id="ARBA00022679"/>
    </source>
</evidence>
<dbReference type="InterPro" id="IPR036371">
    <property type="entry name" value="TPK_B1-bd_sf"/>
</dbReference>
<dbReference type="InterPro" id="IPR036759">
    <property type="entry name" value="TPK_catalytic_sf"/>
</dbReference>
<evidence type="ECO:0000256" key="5">
    <source>
        <dbReference type="ARBA" id="ARBA00022777"/>
    </source>
</evidence>
<accession>A0A3N4KQS4</accession>
<proteinExistence type="inferred from homology"/>
<reference evidence="10 11" key="1">
    <citation type="journal article" date="2018" name="Nat. Ecol. Evol.">
        <title>Pezizomycetes genomes reveal the molecular basis of ectomycorrhizal truffle lifestyle.</title>
        <authorList>
            <person name="Murat C."/>
            <person name="Payen T."/>
            <person name="Noel B."/>
            <person name="Kuo A."/>
            <person name="Morin E."/>
            <person name="Chen J."/>
            <person name="Kohler A."/>
            <person name="Krizsan K."/>
            <person name="Balestrini R."/>
            <person name="Da Silva C."/>
            <person name="Montanini B."/>
            <person name="Hainaut M."/>
            <person name="Levati E."/>
            <person name="Barry K.W."/>
            <person name="Belfiori B."/>
            <person name="Cichocki N."/>
            <person name="Clum A."/>
            <person name="Dockter R.B."/>
            <person name="Fauchery L."/>
            <person name="Guy J."/>
            <person name="Iotti M."/>
            <person name="Le Tacon F."/>
            <person name="Lindquist E.A."/>
            <person name="Lipzen A."/>
            <person name="Malagnac F."/>
            <person name="Mello A."/>
            <person name="Molinier V."/>
            <person name="Miyauchi S."/>
            <person name="Poulain J."/>
            <person name="Riccioni C."/>
            <person name="Rubini A."/>
            <person name="Sitrit Y."/>
            <person name="Splivallo R."/>
            <person name="Traeger S."/>
            <person name="Wang M."/>
            <person name="Zifcakova L."/>
            <person name="Wipf D."/>
            <person name="Zambonelli A."/>
            <person name="Paolocci F."/>
            <person name="Nowrousian M."/>
            <person name="Ottonello S."/>
            <person name="Baldrian P."/>
            <person name="Spatafora J.W."/>
            <person name="Henrissat B."/>
            <person name="Nagy L.G."/>
            <person name="Aury J.M."/>
            <person name="Wincker P."/>
            <person name="Grigoriev I.V."/>
            <person name="Bonfante P."/>
            <person name="Martin F.M."/>
        </authorList>
    </citation>
    <scope>NUCLEOTIDE SEQUENCE [LARGE SCALE GENOMIC DNA]</scope>
    <source>
        <strain evidence="10 11">CCBAS932</strain>
    </source>
</reference>
<evidence type="ECO:0000259" key="9">
    <source>
        <dbReference type="SMART" id="SM00983"/>
    </source>
</evidence>